<reference evidence="4 5" key="1">
    <citation type="journal article" date="2015" name="Stand. Genomic Sci.">
        <title>Genomic Encyclopedia of Bacterial and Archaeal Type Strains, Phase III: the genomes of soil and plant-associated and newly described type strains.</title>
        <authorList>
            <person name="Whitman W.B."/>
            <person name="Woyke T."/>
            <person name="Klenk H.P."/>
            <person name="Zhou Y."/>
            <person name="Lilburn T.G."/>
            <person name="Beck B.J."/>
            <person name="De Vos P."/>
            <person name="Vandamme P."/>
            <person name="Eisen J.A."/>
            <person name="Garrity G."/>
            <person name="Hugenholtz P."/>
            <person name="Kyrpides N.C."/>
        </authorList>
    </citation>
    <scope>NUCLEOTIDE SEQUENCE [LARGE SCALE GENOMIC DNA]</scope>
    <source>
        <strain evidence="4 5">VKM Ac-2538</strain>
    </source>
</reference>
<dbReference type="Gene3D" id="3.40.50.720">
    <property type="entry name" value="NAD(P)-binding Rossmann-like Domain"/>
    <property type="match status" value="1"/>
</dbReference>
<keyword evidence="5" id="KW-1185">Reference proteome</keyword>
<dbReference type="RefSeq" id="WP_132191210.1">
    <property type="nucleotide sequence ID" value="NZ_SLWM01000010.1"/>
</dbReference>
<dbReference type="InterPro" id="IPR013154">
    <property type="entry name" value="ADH-like_N"/>
</dbReference>
<dbReference type="Gene3D" id="3.90.180.10">
    <property type="entry name" value="Medium-chain alcohol dehydrogenases, catalytic domain"/>
    <property type="match status" value="1"/>
</dbReference>
<dbReference type="PROSITE" id="PS01162">
    <property type="entry name" value="QOR_ZETA_CRYSTAL"/>
    <property type="match status" value="1"/>
</dbReference>
<dbReference type="CDD" id="cd08244">
    <property type="entry name" value="MDR_enoyl_red"/>
    <property type="match status" value="1"/>
</dbReference>
<dbReference type="InterPro" id="IPR020843">
    <property type="entry name" value="ER"/>
</dbReference>
<evidence type="ECO:0000313" key="5">
    <source>
        <dbReference type="Proteomes" id="UP000295818"/>
    </source>
</evidence>
<gene>
    <name evidence="4" type="ORF">EV644_11098</name>
</gene>
<comment type="caution">
    <text evidence="4">The sequence shown here is derived from an EMBL/GenBank/DDBJ whole genome shotgun (WGS) entry which is preliminary data.</text>
</comment>
<keyword evidence="1" id="KW-0521">NADP</keyword>
<dbReference type="InterPro" id="IPR013149">
    <property type="entry name" value="ADH-like_C"/>
</dbReference>
<evidence type="ECO:0000256" key="1">
    <source>
        <dbReference type="ARBA" id="ARBA00022857"/>
    </source>
</evidence>
<organism evidence="4 5">
    <name type="scientific">Kribbella orskensis</name>
    <dbReference type="NCBI Taxonomy" id="2512216"/>
    <lineage>
        <taxon>Bacteria</taxon>
        <taxon>Bacillati</taxon>
        <taxon>Actinomycetota</taxon>
        <taxon>Actinomycetes</taxon>
        <taxon>Propionibacteriales</taxon>
        <taxon>Kribbellaceae</taxon>
        <taxon>Kribbella</taxon>
    </lineage>
</organism>
<name>A0ABY2BGK3_9ACTN</name>
<sequence>MHAVRLHEFGPAENLSYEQVLDPVPGAGQVRIAVEAAGVHLLDTALRAGTAGGGPVAPPQLPTIPGREVAGTVDAVGPDVDQAWLGKRVVVHLGPVPGGYAEQAVAKVESLHEIPDHLDGATAVATIGTGRTAAGILEQAALSADDVVLVTAAAGGMGSLFVQSARNVGATVVGLAGGPEKVRQVRDLGAQYAIDYTAGDWTEQVKEHLAERELTVVLDGVGGENGQKAFDLLGVGGRILMFGWSGGGPVQVTTEDLMDRGLTATWAIGPKLMRKLRALETAALQESVEGRWAPVVTRFPLAKAADAHRALENRETIGKVVLIP</sequence>
<dbReference type="SUPFAM" id="SSF50129">
    <property type="entry name" value="GroES-like"/>
    <property type="match status" value="1"/>
</dbReference>
<dbReference type="EMBL" id="SLWM01000010">
    <property type="protein sequence ID" value="TCO19450.1"/>
    <property type="molecule type" value="Genomic_DNA"/>
</dbReference>
<keyword evidence="2" id="KW-0560">Oxidoreductase</keyword>
<protein>
    <submittedName>
        <fullName evidence="4">NADPH2:quinone reductase</fullName>
    </submittedName>
</protein>
<dbReference type="Pfam" id="PF00107">
    <property type="entry name" value="ADH_zinc_N"/>
    <property type="match status" value="1"/>
</dbReference>
<dbReference type="InterPro" id="IPR002364">
    <property type="entry name" value="Quin_OxRdtase/zeta-crystal_CS"/>
</dbReference>
<dbReference type="PANTHER" id="PTHR48106:SF13">
    <property type="entry name" value="QUINONE OXIDOREDUCTASE-RELATED"/>
    <property type="match status" value="1"/>
</dbReference>
<dbReference type="PANTHER" id="PTHR48106">
    <property type="entry name" value="QUINONE OXIDOREDUCTASE PIG3-RELATED"/>
    <property type="match status" value="1"/>
</dbReference>
<evidence type="ECO:0000313" key="4">
    <source>
        <dbReference type="EMBL" id="TCO19450.1"/>
    </source>
</evidence>
<dbReference type="Pfam" id="PF08240">
    <property type="entry name" value="ADH_N"/>
    <property type="match status" value="1"/>
</dbReference>
<dbReference type="InterPro" id="IPR011032">
    <property type="entry name" value="GroES-like_sf"/>
</dbReference>
<accession>A0ABY2BGK3</accession>
<dbReference type="SUPFAM" id="SSF51735">
    <property type="entry name" value="NAD(P)-binding Rossmann-fold domains"/>
    <property type="match status" value="1"/>
</dbReference>
<feature type="domain" description="Enoyl reductase (ER)" evidence="3">
    <location>
        <begin position="10"/>
        <end position="322"/>
    </location>
</feature>
<dbReference type="SMART" id="SM00829">
    <property type="entry name" value="PKS_ER"/>
    <property type="match status" value="1"/>
</dbReference>
<dbReference type="InterPro" id="IPR036291">
    <property type="entry name" value="NAD(P)-bd_dom_sf"/>
</dbReference>
<proteinExistence type="predicted"/>
<evidence type="ECO:0000256" key="2">
    <source>
        <dbReference type="ARBA" id="ARBA00023002"/>
    </source>
</evidence>
<evidence type="ECO:0000259" key="3">
    <source>
        <dbReference type="SMART" id="SM00829"/>
    </source>
</evidence>
<dbReference type="Proteomes" id="UP000295818">
    <property type="component" value="Unassembled WGS sequence"/>
</dbReference>